<accession>A0A1S7FQS5</accession>
<dbReference type="AlphaFoldDB" id="A0A1S7FQS5"/>
<dbReference type="EMBL" id="JAARRL010000001">
    <property type="protein sequence ID" value="MBC1499065.1"/>
    <property type="molecule type" value="Genomic_DNA"/>
</dbReference>
<evidence type="ECO:0000259" key="3">
    <source>
        <dbReference type="Pfam" id="PF17836"/>
    </source>
</evidence>
<dbReference type="SUPFAM" id="SSF51161">
    <property type="entry name" value="Trimeric LpxA-like enzymes"/>
    <property type="match status" value="1"/>
</dbReference>
<dbReference type="InterPro" id="IPR050179">
    <property type="entry name" value="Trans_hexapeptide_repeat"/>
</dbReference>
<dbReference type="InterPro" id="IPR011004">
    <property type="entry name" value="Trimer_LpxA-like_sf"/>
</dbReference>
<dbReference type="Proteomes" id="UP000223060">
    <property type="component" value="Chromosome"/>
</dbReference>
<evidence type="ECO:0000313" key="4">
    <source>
        <dbReference type="EMBL" id="AQY49742.1"/>
    </source>
</evidence>
<dbReference type="Pfam" id="PF17836">
    <property type="entry name" value="PglD_N"/>
    <property type="match status" value="1"/>
</dbReference>
<dbReference type="EMBL" id="CP011102">
    <property type="protein sequence ID" value="AQY49742.1"/>
    <property type="molecule type" value="Genomic_DNA"/>
</dbReference>
<evidence type="ECO:0000313" key="5">
    <source>
        <dbReference type="EMBL" id="MBC1499065.1"/>
    </source>
</evidence>
<reference evidence="5 7" key="3">
    <citation type="submission" date="2020-03" db="EMBL/GenBank/DDBJ databases">
        <title>Soil Listeria distribution.</title>
        <authorList>
            <person name="Liao J."/>
            <person name="Wiedmann M."/>
        </authorList>
    </citation>
    <scope>NUCLEOTIDE SEQUENCE [LARGE SCALE GENOMIC DNA]</scope>
    <source>
        <strain evidence="5 7">FSL L7-1523</strain>
    </source>
</reference>
<feature type="active site" description="Proton acceptor" evidence="1">
    <location>
        <position position="133"/>
    </location>
</feature>
<evidence type="ECO:0000313" key="7">
    <source>
        <dbReference type="Proteomes" id="UP000564536"/>
    </source>
</evidence>
<name>A0A1S7FQS5_9LIST</name>
<dbReference type="InterPro" id="IPR041561">
    <property type="entry name" value="PglD_N"/>
</dbReference>
<feature type="domain" description="PglD N-terminal" evidence="3">
    <location>
        <begin position="3"/>
        <end position="79"/>
    </location>
</feature>
<dbReference type="PANTHER" id="PTHR43300">
    <property type="entry name" value="ACETYLTRANSFERASE"/>
    <property type="match status" value="1"/>
</dbReference>
<sequence length="203" mass="21528">MKNVIIVGDGGHSKVIRECIEQQGEYAIIGILDNKYTSYEEMDGRFMAPFDDFEKFQEDGTLWFIAIGDNKVRAEVAAKMGNVPYATVIHPTAIVSKTAVIEPGSVVMPVTVIQPDCVIGKHVIINTGAIIEHDVIISEAAHVSPRATVTGGVRIGRGAHVGAAAVVNPGVVLGEFSVIGAGAVVTRDTDEFGTYVGVPARKL</sequence>
<dbReference type="NCBIfam" id="TIGR03570">
    <property type="entry name" value="NeuD_NnaD"/>
    <property type="match status" value="1"/>
</dbReference>
<evidence type="ECO:0000313" key="6">
    <source>
        <dbReference type="Proteomes" id="UP000223060"/>
    </source>
</evidence>
<feature type="binding site" evidence="2">
    <location>
        <position position="68"/>
    </location>
    <ligand>
        <name>substrate</name>
    </ligand>
</feature>
<dbReference type="RefSeq" id="WP_036059006.1">
    <property type="nucleotide sequence ID" value="NZ_CP011102.1"/>
</dbReference>
<dbReference type="KEGG" id="lwi:UE46_00805"/>
<dbReference type="Gene3D" id="2.160.10.10">
    <property type="entry name" value="Hexapeptide repeat proteins"/>
    <property type="match status" value="1"/>
</dbReference>
<dbReference type="GO" id="GO:0016740">
    <property type="term" value="F:transferase activity"/>
    <property type="evidence" value="ECO:0007669"/>
    <property type="project" value="UniProtKB-KW"/>
</dbReference>
<feature type="site" description="Increases basicity of active site His" evidence="1">
    <location>
        <position position="134"/>
    </location>
</feature>
<keyword evidence="6" id="KW-1185">Reference proteome</keyword>
<gene>
    <name evidence="5" type="ORF">HB943_00525</name>
    <name evidence="4" type="ORF">UE46_00805</name>
</gene>
<proteinExistence type="predicted"/>
<dbReference type="InterPro" id="IPR001451">
    <property type="entry name" value="Hexapep"/>
</dbReference>
<organism evidence="4 6">
    <name type="scientific">Listeria weihenstephanensis</name>
    <dbReference type="NCBI Taxonomy" id="1006155"/>
    <lineage>
        <taxon>Bacteria</taxon>
        <taxon>Bacillati</taxon>
        <taxon>Bacillota</taxon>
        <taxon>Bacilli</taxon>
        <taxon>Bacillales</taxon>
        <taxon>Listeriaceae</taxon>
        <taxon>Listeria</taxon>
    </lineage>
</organism>
<reference evidence="6" key="1">
    <citation type="submission" date="2015-03" db="EMBL/GenBank/DDBJ databases">
        <authorList>
            <person name="Ferrari E."/>
            <person name="Walter M.C."/>
            <person name="Huptas C."/>
            <person name="Scherer S."/>
            <person name="Mueller-Herbst S."/>
        </authorList>
    </citation>
    <scope>NUCLEOTIDE SEQUENCE [LARGE SCALE GENOMIC DNA]</scope>
    <source>
        <strain evidence="6">LWP01</strain>
    </source>
</reference>
<dbReference type="Gene3D" id="3.40.50.20">
    <property type="match status" value="1"/>
</dbReference>
<dbReference type="Proteomes" id="UP000564536">
    <property type="component" value="Unassembled WGS sequence"/>
</dbReference>
<feature type="binding site" evidence="2">
    <location>
        <position position="142"/>
    </location>
    <ligand>
        <name>acetyl-CoA</name>
        <dbReference type="ChEBI" id="CHEBI:57288"/>
    </ligand>
</feature>
<evidence type="ECO:0000256" key="1">
    <source>
        <dbReference type="PIRSR" id="PIRSR620019-1"/>
    </source>
</evidence>
<dbReference type="InterPro" id="IPR020019">
    <property type="entry name" value="AcTrfase_PglD-like"/>
</dbReference>
<keyword evidence="5" id="KW-0808">Transferase</keyword>
<dbReference type="Pfam" id="PF00132">
    <property type="entry name" value="Hexapep"/>
    <property type="match status" value="2"/>
</dbReference>
<reference evidence="4" key="2">
    <citation type="submission" date="2015-03" db="EMBL/GenBank/DDBJ databases">
        <authorList>
            <person name="Murphy D."/>
        </authorList>
    </citation>
    <scope>NUCLEOTIDE SEQUENCE [LARGE SCALE GENOMIC DNA]</scope>
    <source>
        <strain evidence="4">WS 4560</strain>
    </source>
</reference>
<dbReference type="CDD" id="cd03360">
    <property type="entry name" value="LbH_AT_putative"/>
    <property type="match status" value="1"/>
</dbReference>
<evidence type="ECO:0000256" key="2">
    <source>
        <dbReference type="PIRSR" id="PIRSR620019-2"/>
    </source>
</evidence>
<protein>
    <submittedName>
        <fullName evidence="5">Acetyltransferase</fullName>
    </submittedName>
</protein>
<dbReference type="PANTHER" id="PTHR43300:SF7">
    <property type="entry name" value="UDP-N-ACETYLBACILLOSAMINE N-ACETYLTRANSFERASE"/>
    <property type="match status" value="1"/>
</dbReference>